<dbReference type="Proteomes" id="UP001234297">
    <property type="component" value="Chromosome 1"/>
</dbReference>
<organism evidence="1 2">
    <name type="scientific">Persea americana</name>
    <name type="common">Avocado</name>
    <dbReference type="NCBI Taxonomy" id="3435"/>
    <lineage>
        <taxon>Eukaryota</taxon>
        <taxon>Viridiplantae</taxon>
        <taxon>Streptophyta</taxon>
        <taxon>Embryophyta</taxon>
        <taxon>Tracheophyta</taxon>
        <taxon>Spermatophyta</taxon>
        <taxon>Magnoliopsida</taxon>
        <taxon>Magnoliidae</taxon>
        <taxon>Laurales</taxon>
        <taxon>Lauraceae</taxon>
        <taxon>Persea</taxon>
    </lineage>
</organism>
<gene>
    <name evidence="1" type="ORF">MRB53_001633</name>
</gene>
<evidence type="ECO:0000313" key="2">
    <source>
        <dbReference type="Proteomes" id="UP001234297"/>
    </source>
</evidence>
<keyword evidence="2" id="KW-1185">Reference proteome</keyword>
<comment type="caution">
    <text evidence="1">The sequence shown here is derived from an EMBL/GenBank/DDBJ whole genome shotgun (WGS) entry which is preliminary data.</text>
</comment>
<protein>
    <submittedName>
        <fullName evidence="1">Uncharacterized protein</fullName>
    </submittedName>
</protein>
<proteinExistence type="predicted"/>
<sequence>MGVASSKFEDDKALLLCRGRKRFVRRALDGRCSLAAAHIAYIESLKNTGTALRKFVEPDPPVESSLYTSTSATTEPPASTDKSLSQFSDSTSSLSQHVEQDESHSPAASSPSGRFHVNYMRTGGNSLATVEERPPVAATATLVSSSGTPQNHTPRSAETRPSFEVPSPRPRTPGWDFFGLFHPIDDQFSFSHGRELNHEFENTDDIQRLREEEGIPDLEEEDIPDSEEEGERVAFIRRAAVYKPEVSDDEYVEPSDRLPFQSSNNRNDGLDSYLPNASPILQSLRSITEKTDHLDIENKMAKGSMDAAGGESETPDITPMRRTPLVSHPDNDYRGMEKEPTSQNKLAPKDFLSSVKEIEYLFIKASESGNVVPRMLEANKVHHHRPIFPETKARTSSASILFRACLVCLEDPEQIPQEPAKNAVKYLTWHRSASSHSSSFRNLLVPTLKDNVDGSSSNLFNNFCMNSGSHASTLERLYAWERKLYDEIKASGIIRRQYDRKCKQLRHQDSKGESPYKIDKTRAIVKDLHSRITVAIYRINSISKKIEELRDKELQPQLEELIGGLSQMWEMMLESHKLQLNIISIAYINGSTKISIQSESHRQATIHLEDVLNSLCSSFTKLISVHKSYLHAINSWLLSCVFPLQQKSSRGRQMPFSPRRFVAPPVFVTCRDWLKGLENLEKEVAVADSLKELIMVTTLFFPQQERTHRKKPTSTFSSVSWEANDRIKTVQIDRNEATVDWNSGFQGLQLSLVGFFSRLNDFADASTKMYADLQQSIKEAHRRYDQMSQ</sequence>
<reference evidence="1 2" key="1">
    <citation type="journal article" date="2022" name="Hortic Res">
        <title>A haplotype resolved chromosomal level avocado genome allows analysis of novel avocado genes.</title>
        <authorList>
            <person name="Nath O."/>
            <person name="Fletcher S.J."/>
            <person name="Hayward A."/>
            <person name="Shaw L.M."/>
            <person name="Masouleh A.K."/>
            <person name="Furtado A."/>
            <person name="Henry R.J."/>
            <person name="Mitter N."/>
        </authorList>
    </citation>
    <scope>NUCLEOTIDE SEQUENCE [LARGE SCALE GENOMIC DNA]</scope>
    <source>
        <strain evidence="2">cv. Hass</strain>
    </source>
</reference>
<accession>A0ACC2MS99</accession>
<name>A0ACC2MS99_PERAE</name>
<evidence type="ECO:0000313" key="1">
    <source>
        <dbReference type="EMBL" id="KAJ8648610.1"/>
    </source>
</evidence>
<dbReference type="EMBL" id="CM056809">
    <property type="protein sequence ID" value="KAJ8648610.1"/>
    <property type="molecule type" value="Genomic_DNA"/>
</dbReference>